<comment type="caution">
    <text evidence="8">The sequence shown here is derived from an EMBL/GenBank/DDBJ whole genome shotgun (WGS) entry which is preliminary data.</text>
</comment>
<evidence type="ECO:0000256" key="6">
    <source>
        <dbReference type="PIRSR" id="PIRSR602401-1"/>
    </source>
</evidence>
<dbReference type="GeneID" id="9582770"/>
<keyword evidence="4 6" id="KW-0408">Iron</keyword>
<dbReference type="Gene3D" id="1.10.630.10">
    <property type="entry name" value="Cytochrome P450"/>
    <property type="match status" value="1"/>
</dbReference>
<evidence type="ECO:0000256" key="1">
    <source>
        <dbReference type="ARBA" id="ARBA00001971"/>
    </source>
</evidence>
<evidence type="ECO:0000256" key="4">
    <source>
        <dbReference type="ARBA" id="ARBA00023004"/>
    </source>
</evidence>
<comment type="cofactor">
    <cofactor evidence="1 6">
        <name>heme</name>
        <dbReference type="ChEBI" id="CHEBI:30413"/>
    </cofactor>
</comment>
<dbReference type="CDD" id="cd20615">
    <property type="entry name" value="CYP_GliC-like"/>
    <property type="match status" value="1"/>
</dbReference>
<dbReference type="Pfam" id="PF00067">
    <property type="entry name" value="p450"/>
    <property type="match status" value="1"/>
</dbReference>
<protein>
    <recommendedName>
        <fullName evidence="10">Cytochrome P450 oxidoreductase GliC</fullName>
    </recommendedName>
</protein>
<dbReference type="GO" id="GO:0016705">
    <property type="term" value="F:oxidoreductase activity, acting on paired donors, with incorporation or reduction of molecular oxygen"/>
    <property type="evidence" value="ECO:0007669"/>
    <property type="project" value="InterPro"/>
</dbReference>
<evidence type="ECO:0000256" key="2">
    <source>
        <dbReference type="ARBA" id="ARBA00022723"/>
    </source>
</evidence>
<dbReference type="InterPro" id="IPR001128">
    <property type="entry name" value="Cyt_P450"/>
</dbReference>
<evidence type="ECO:0008006" key="10">
    <source>
        <dbReference type="Google" id="ProtNLM"/>
    </source>
</evidence>
<keyword evidence="9" id="KW-1185">Reference proteome</keyword>
<dbReference type="KEGG" id="tve:TRV_01777"/>
<dbReference type="GO" id="GO:0005506">
    <property type="term" value="F:iron ion binding"/>
    <property type="evidence" value="ECO:0007669"/>
    <property type="project" value="InterPro"/>
</dbReference>
<evidence type="ECO:0000313" key="9">
    <source>
        <dbReference type="Proteomes" id="UP000008383"/>
    </source>
</evidence>
<keyword evidence="7" id="KW-0812">Transmembrane</keyword>
<dbReference type="EMBL" id="ACYE01000094">
    <property type="protein sequence ID" value="EFE43460.1"/>
    <property type="molecule type" value="Genomic_DNA"/>
</dbReference>
<dbReference type="SUPFAM" id="SSF48264">
    <property type="entry name" value="Cytochrome P450"/>
    <property type="match status" value="1"/>
</dbReference>
<keyword evidence="6" id="KW-0349">Heme</keyword>
<dbReference type="RefSeq" id="XP_003024078.1">
    <property type="nucleotide sequence ID" value="XM_003024032.1"/>
</dbReference>
<keyword evidence="7" id="KW-0472">Membrane</keyword>
<organism evidence="8 9">
    <name type="scientific">Trichophyton verrucosum (strain HKI 0517)</name>
    <dbReference type="NCBI Taxonomy" id="663202"/>
    <lineage>
        <taxon>Eukaryota</taxon>
        <taxon>Fungi</taxon>
        <taxon>Dikarya</taxon>
        <taxon>Ascomycota</taxon>
        <taxon>Pezizomycotina</taxon>
        <taxon>Eurotiomycetes</taxon>
        <taxon>Eurotiomycetidae</taxon>
        <taxon>Onygenales</taxon>
        <taxon>Arthrodermataceae</taxon>
        <taxon>Trichophyton</taxon>
    </lineage>
</organism>
<dbReference type="GO" id="GO:0004497">
    <property type="term" value="F:monooxygenase activity"/>
    <property type="evidence" value="ECO:0007669"/>
    <property type="project" value="UniProtKB-KW"/>
</dbReference>
<keyword evidence="3" id="KW-0560">Oxidoreductase</keyword>
<accession>D4D3W4</accession>
<evidence type="ECO:0000256" key="7">
    <source>
        <dbReference type="SAM" id="Phobius"/>
    </source>
</evidence>
<dbReference type="InterPro" id="IPR036396">
    <property type="entry name" value="Cyt_P450_sf"/>
</dbReference>
<dbReference type="PRINTS" id="PR00463">
    <property type="entry name" value="EP450I"/>
</dbReference>
<dbReference type="PANTHER" id="PTHR24303:SF31">
    <property type="entry name" value="CYTOCHROME P450 307A1-RELATED"/>
    <property type="match status" value="1"/>
</dbReference>
<evidence type="ECO:0000313" key="8">
    <source>
        <dbReference type="EMBL" id="EFE43460.1"/>
    </source>
</evidence>
<dbReference type="Proteomes" id="UP000008383">
    <property type="component" value="Unassembled WGS sequence"/>
</dbReference>
<keyword evidence="7" id="KW-1133">Transmembrane helix</keyword>
<keyword evidence="2 6" id="KW-0479">Metal-binding</keyword>
<sequence length="489" mass="55896">MHSEPLGNPWRIIDILNTHQPSSAIYISLATLVLLAIGVRFIFAGGFQSGQSMERQGSRLCRTNFPMDKEMSQSSWKANVLTRAEHIQAVFKDSNMHIKGKAMDSGWLCGEILGQCLGLLNQDDWTRARAPFIDTFHRNKSSSYIPLIERRVDRQFQMLQKAEQLKNKHILINSSDDLKFLPFWVLCDIIYGDLTADMETQLQEIATLREGLWNEVISGGISRFSFSRLFPTSTNRRLKMFTEKWTQFNDQAHKRARENYPSHPIITFYNAIQQGSLSKMELLHTLDEALFANLDVTIGNFSWVPVFLAAHQSAQDDLRQEIKNARNRESADSWSQYIAANSTLLMASILESARLKPMAAFSIAQAAPTDRVVGGYVIPAGTNFVVDTQALNILDSYWGRDNTQYRPKRFLDARNVTDMRYRFWRYGFGPRQCLGKNVADVILKILLAHLVENYQMRLSSGESTDLEDWKRKPGVWISLAIPDIVCERL</sequence>
<feature type="binding site" description="axial binding residue" evidence="6">
    <location>
        <position position="433"/>
    </location>
    <ligand>
        <name>heme</name>
        <dbReference type="ChEBI" id="CHEBI:30413"/>
    </ligand>
    <ligandPart>
        <name>Fe</name>
        <dbReference type="ChEBI" id="CHEBI:18248"/>
    </ligandPart>
</feature>
<dbReference type="GO" id="GO:0020037">
    <property type="term" value="F:heme binding"/>
    <property type="evidence" value="ECO:0007669"/>
    <property type="project" value="InterPro"/>
</dbReference>
<evidence type="ECO:0000256" key="3">
    <source>
        <dbReference type="ARBA" id="ARBA00023002"/>
    </source>
</evidence>
<dbReference type="PANTHER" id="PTHR24303">
    <property type="entry name" value="HEME-BINDING MONOOXYGENASE FAMILY"/>
    <property type="match status" value="1"/>
</dbReference>
<dbReference type="AlphaFoldDB" id="D4D3W4"/>
<gene>
    <name evidence="8" type="ORF">TRV_01777</name>
</gene>
<reference evidence="9" key="1">
    <citation type="journal article" date="2011" name="Genome Biol.">
        <title>Comparative and functional genomics provide insights into the pathogenicity of dermatophytic fungi.</title>
        <authorList>
            <person name="Burmester A."/>
            <person name="Shelest E."/>
            <person name="Gloeckner G."/>
            <person name="Heddergott C."/>
            <person name="Schindler S."/>
            <person name="Staib P."/>
            <person name="Heidel A."/>
            <person name="Felder M."/>
            <person name="Petzold A."/>
            <person name="Szafranski K."/>
            <person name="Feuermann M."/>
            <person name="Pedruzzi I."/>
            <person name="Priebe S."/>
            <person name="Groth M."/>
            <person name="Winkler R."/>
            <person name="Li W."/>
            <person name="Kniemeyer O."/>
            <person name="Schroeckh V."/>
            <person name="Hertweck C."/>
            <person name="Hube B."/>
            <person name="White T.C."/>
            <person name="Platzer M."/>
            <person name="Guthke R."/>
            <person name="Heitman J."/>
            <person name="Woestemeyer J."/>
            <person name="Zipfel P.F."/>
            <person name="Monod M."/>
            <person name="Brakhage A.A."/>
        </authorList>
    </citation>
    <scope>NUCLEOTIDE SEQUENCE [LARGE SCALE GENOMIC DNA]</scope>
    <source>
        <strain evidence="9">HKI 0517</strain>
    </source>
</reference>
<dbReference type="InterPro" id="IPR002401">
    <property type="entry name" value="Cyt_P450_E_grp-I"/>
</dbReference>
<keyword evidence="5" id="KW-0503">Monooxygenase</keyword>
<name>D4D3W4_TRIVH</name>
<dbReference type="HOGENOM" id="CLU_042557_2_0_1"/>
<feature type="transmembrane region" description="Helical" evidence="7">
    <location>
        <begin position="24"/>
        <end position="43"/>
    </location>
</feature>
<proteinExistence type="predicted"/>
<evidence type="ECO:0000256" key="5">
    <source>
        <dbReference type="ARBA" id="ARBA00023033"/>
    </source>
</evidence>